<evidence type="ECO:0000313" key="1">
    <source>
        <dbReference type="EMBL" id="GIY40305.1"/>
    </source>
</evidence>
<organism evidence="1 2">
    <name type="scientific">Caerostris darwini</name>
    <dbReference type="NCBI Taxonomy" id="1538125"/>
    <lineage>
        <taxon>Eukaryota</taxon>
        <taxon>Metazoa</taxon>
        <taxon>Ecdysozoa</taxon>
        <taxon>Arthropoda</taxon>
        <taxon>Chelicerata</taxon>
        <taxon>Arachnida</taxon>
        <taxon>Araneae</taxon>
        <taxon>Araneomorphae</taxon>
        <taxon>Entelegynae</taxon>
        <taxon>Araneoidea</taxon>
        <taxon>Araneidae</taxon>
        <taxon>Caerostris</taxon>
    </lineage>
</organism>
<keyword evidence="2" id="KW-1185">Reference proteome</keyword>
<dbReference type="EMBL" id="BPLQ01008915">
    <property type="protein sequence ID" value="GIY40305.1"/>
    <property type="molecule type" value="Genomic_DNA"/>
</dbReference>
<gene>
    <name evidence="1" type="ORF">CDAR_114371</name>
</gene>
<reference evidence="1 2" key="1">
    <citation type="submission" date="2021-06" db="EMBL/GenBank/DDBJ databases">
        <title>Caerostris darwini draft genome.</title>
        <authorList>
            <person name="Kono N."/>
            <person name="Arakawa K."/>
        </authorList>
    </citation>
    <scope>NUCLEOTIDE SEQUENCE [LARGE SCALE GENOMIC DNA]</scope>
</reference>
<comment type="caution">
    <text evidence="1">The sequence shown here is derived from an EMBL/GenBank/DDBJ whole genome shotgun (WGS) entry which is preliminary data.</text>
</comment>
<name>A0AAV4T1X2_9ARAC</name>
<proteinExistence type="predicted"/>
<sequence length="135" mass="14126">MTVLRQATGNEGVKTFFDTFEHPSVVPLAIPRSEVGACVPGAGANDFCRAPPIACSRANCVTFGGYPSPSDPLKSSAKKGGRALFLLIPQEEDLPPCRVAGLSFVSDFASVGFGIRVGGCLHSAPIARSLSSCWR</sequence>
<dbReference type="AlphaFoldDB" id="A0AAV4T1X2"/>
<dbReference type="Proteomes" id="UP001054837">
    <property type="component" value="Unassembled WGS sequence"/>
</dbReference>
<accession>A0AAV4T1X2</accession>
<protein>
    <submittedName>
        <fullName evidence="1">Uncharacterized protein</fullName>
    </submittedName>
</protein>
<evidence type="ECO:0000313" key="2">
    <source>
        <dbReference type="Proteomes" id="UP001054837"/>
    </source>
</evidence>